<evidence type="ECO:0008006" key="3">
    <source>
        <dbReference type="Google" id="ProtNLM"/>
    </source>
</evidence>
<organism evidence="1 2">
    <name type="scientific">Rhodovarius crocodyli</name>
    <dbReference type="NCBI Taxonomy" id="1979269"/>
    <lineage>
        <taxon>Bacteria</taxon>
        <taxon>Pseudomonadati</taxon>
        <taxon>Pseudomonadota</taxon>
        <taxon>Alphaproteobacteria</taxon>
        <taxon>Acetobacterales</taxon>
        <taxon>Roseomonadaceae</taxon>
        <taxon>Rhodovarius</taxon>
    </lineage>
</organism>
<sequence length="103" mass="10820">MTEKKTVAAPPGVGVATDMLKSMSEAPAALYTQFYQQSLGTWARALQSQADFAAKLAACSGPAEVLCCQFDYLRSASSACTEEAGRAFRTFQSAVSPDTGAAR</sequence>
<dbReference type="RefSeq" id="WP_127789484.1">
    <property type="nucleotide sequence ID" value="NZ_SACL01000009.1"/>
</dbReference>
<evidence type="ECO:0000313" key="1">
    <source>
        <dbReference type="EMBL" id="RVT91737.1"/>
    </source>
</evidence>
<proteinExistence type="predicted"/>
<name>A0A437M217_9PROT</name>
<gene>
    <name evidence="1" type="ORF">EOD42_20670</name>
</gene>
<dbReference type="EMBL" id="SACL01000009">
    <property type="protein sequence ID" value="RVT91737.1"/>
    <property type="molecule type" value="Genomic_DNA"/>
</dbReference>
<accession>A0A437M217</accession>
<protein>
    <recommendedName>
        <fullName evidence="3">Phasin domain-containing protein</fullName>
    </recommendedName>
</protein>
<dbReference type="OrthoDB" id="7279165at2"/>
<comment type="caution">
    <text evidence="1">The sequence shown here is derived from an EMBL/GenBank/DDBJ whole genome shotgun (WGS) entry which is preliminary data.</text>
</comment>
<dbReference type="AlphaFoldDB" id="A0A437M217"/>
<reference evidence="1 2" key="1">
    <citation type="submission" date="2019-01" db="EMBL/GenBank/DDBJ databases">
        <authorList>
            <person name="Chen W.-M."/>
        </authorList>
    </citation>
    <scope>NUCLEOTIDE SEQUENCE [LARGE SCALE GENOMIC DNA]</scope>
    <source>
        <strain evidence="1 2">CCP-6</strain>
    </source>
</reference>
<evidence type="ECO:0000313" key="2">
    <source>
        <dbReference type="Proteomes" id="UP000282957"/>
    </source>
</evidence>
<dbReference type="Proteomes" id="UP000282957">
    <property type="component" value="Unassembled WGS sequence"/>
</dbReference>
<keyword evidence="2" id="KW-1185">Reference proteome</keyword>